<feature type="compositionally biased region" description="Polar residues" evidence="1">
    <location>
        <begin position="199"/>
        <end position="218"/>
    </location>
</feature>
<sequence>MSGNPFRLSTLPTTQNQSSVKPAPPVRFLSSPNSAREQVAVQYDAESSRPQHPARTKKSVRIETPPSSPPHSTAPSVEAHRAAHNDHAGTSSSFSPLLGLSDEFGNQLDDAPSRMGYNKNVHNQRTVMDREDPVRSMRAPATAPVNPFSRTLATIEPHERADSQSVGQHNERRPNESPIQVSAKGNLDVDGFKRLLMTGISSPSGENKHLQSANSPNPRSAFFDSSNSTDTSSGSRQSIFENMQSLHTESPRTPNETSSSEEDAHDPVVNSQPQEKKKPPLPKHRHGKLVNARTPQTVPFDDFAAEAPTGSISVRSTRANSDLNKPLPPPPTASISLTVDNVVQNKIPDDTLSIDTVSNEATTPPDQPAVQKKIPPPIPIARRQSQLRTSTLGNRPRSDSSLTISSQHSIELPVPSPNPRSDPVSSAAQRASGPPPPPPARRHGANLFGGTASSASSSTTELPVTSSLRSSVPLSSTSRSRSSTLSSPPPSPGTGQAPLGLGRTASTASNRNAPRSVSNESAPSSMPPPPPPPRRRQSARSSLDKERPSQFASSSPVETPRTSLEYKRNSIDNKRRTSVASESSLRREYTPSENEQTLYSPKEEREESLPAPSTYSATANSSILDDMEQFQREIDALRDKYKENP</sequence>
<dbReference type="Proteomes" id="UP000799778">
    <property type="component" value="Unassembled WGS sequence"/>
</dbReference>
<feature type="compositionally biased region" description="Polar residues" evidence="1">
    <location>
        <begin position="550"/>
        <end position="562"/>
    </location>
</feature>
<feature type="compositionally biased region" description="Polar residues" evidence="1">
    <location>
        <begin position="504"/>
        <end position="520"/>
    </location>
</feature>
<reference evidence="2" key="1">
    <citation type="journal article" date="2020" name="Stud. Mycol.">
        <title>101 Dothideomycetes genomes: a test case for predicting lifestyles and emergence of pathogens.</title>
        <authorList>
            <person name="Haridas S."/>
            <person name="Albert R."/>
            <person name="Binder M."/>
            <person name="Bloem J."/>
            <person name="Labutti K."/>
            <person name="Salamov A."/>
            <person name="Andreopoulos B."/>
            <person name="Baker S."/>
            <person name="Barry K."/>
            <person name="Bills G."/>
            <person name="Bluhm B."/>
            <person name="Cannon C."/>
            <person name="Castanera R."/>
            <person name="Culley D."/>
            <person name="Daum C."/>
            <person name="Ezra D."/>
            <person name="Gonzalez J."/>
            <person name="Henrissat B."/>
            <person name="Kuo A."/>
            <person name="Liang C."/>
            <person name="Lipzen A."/>
            <person name="Lutzoni F."/>
            <person name="Magnuson J."/>
            <person name="Mondo S."/>
            <person name="Nolan M."/>
            <person name="Ohm R."/>
            <person name="Pangilinan J."/>
            <person name="Park H.-J."/>
            <person name="Ramirez L."/>
            <person name="Alfaro M."/>
            <person name="Sun H."/>
            <person name="Tritt A."/>
            <person name="Yoshinaga Y."/>
            <person name="Zwiers L.-H."/>
            <person name="Turgeon B."/>
            <person name="Goodwin S."/>
            <person name="Spatafora J."/>
            <person name="Crous P."/>
            <person name="Grigoriev I."/>
        </authorList>
    </citation>
    <scope>NUCLEOTIDE SEQUENCE</scope>
    <source>
        <strain evidence="2">CBS 175.79</strain>
    </source>
</reference>
<proteinExistence type="predicted"/>
<evidence type="ECO:0000313" key="2">
    <source>
        <dbReference type="EMBL" id="KAF2018500.1"/>
    </source>
</evidence>
<gene>
    <name evidence="2" type="ORF">BU24DRAFT_172364</name>
</gene>
<evidence type="ECO:0000313" key="3">
    <source>
        <dbReference type="Proteomes" id="UP000799778"/>
    </source>
</evidence>
<feature type="compositionally biased region" description="Polar residues" evidence="1">
    <location>
        <begin position="383"/>
        <end position="409"/>
    </location>
</feature>
<dbReference type="OrthoDB" id="428854at2759"/>
<feature type="compositionally biased region" description="Basic and acidic residues" evidence="1">
    <location>
        <begin position="78"/>
        <end position="87"/>
    </location>
</feature>
<feature type="compositionally biased region" description="Low complexity" evidence="1">
    <location>
        <begin position="220"/>
        <end position="238"/>
    </location>
</feature>
<feature type="compositionally biased region" description="Polar residues" evidence="1">
    <location>
        <begin position="611"/>
        <end position="623"/>
    </location>
</feature>
<feature type="compositionally biased region" description="Polar residues" evidence="1">
    <location>
        <begin position="310"/>
        <end position="323"/>
    </location>
</feature>
<evidence type="ECO:0000256" key="1">
    <source>
        <dbReference type="SAM" id="MobiDB-lite"/>
    </source>
</evidence>
<protein>
    <submittedName>
        <fullName evidence="2">Uncharacterized protein</fullName>
    </submittedName>
</protein>
<feature type="region of interest" description="Disordered" evidence="1">
    <location>
        <begin position="350"/>
        <end position="629"/>
    </location>
</feature>
<feature type="compositionally biased region" description="Basic residues" evidence="1">
    <location>
        <begin position="279"/>
        <end position="288"/>
    </location>
</feature>
<feature type="compositionally biased region" description="Polar residues" evidence="1">
    <location>
        <begin position="353"/>
        <end position="364"/>
    </location>
</feature>
<feature type="region of interest" description="Disordered" evidence="1">
    <location>
        <begin position="198"/>
        <end position="336"/>
    </location>
</feature>
<feature type="compositionally biased region" description="Basic and acidic residues" evidence="1">
    <location>
        <begin position="564"/>
        <end position="575"/>
    </location>
</feature>
<feature type="region of interest" description="Disordered" evidence="1">
    <location>
        <begin position="1"/>
        <end position="186"/>
    </location>
</feature>
<keyword evidence="3" id="KW-1185">Reference proteome</keyword>
<accession>A0A6A5Y117</accession>
<organism evidence="2 3">
    <name type="scientific">Aaosphaeria arxii CBS 175.79</name>
    <dbReference type="NCBI Taxonomy" id="1450172"/>
    <lineage>
        <taxon>Eukaryota</taxon>
        <taxon>Fungi</taxon>
        <taxon>Dikarya</taxon>
        <taxon>Ascomycota</taxon>
        <taxon>Pezizomycotina</taxon>
        <taxon>Dothideomycetes</taxon>
        <taxon>Pleosporomycetidae</taxon>
        <taxon>Pleosporales</taxon>
        <taxon>Pleosporales incertae sedis</taxon>
        <taxon>Aaosphaeria</taxon>
    </lineage>
</organism>
<feature type="compositionally biased region" description="Polar residues" evidence="1">
    <location>
        <begin position="239"/>
        <end position="258"/>
    </location>
</feature>
<dbReference type="RefSeq" id="XP_033386839.1">
    <property type="nucleotide sequence ID" value="XM_033521532.1"/>
</dbReference>
<dbReference type="EMBL" id="ML978068">
    <property type="protein sequence ID" value="KAF2018500.1"/>
    <property type="molecule type" value="Genomic_DNA"/>
</dbReference>
<name>A0A6A5Y117_9PLEO</name>
<feature type="compositionally biased region" description="Polar residues" evidence="1">
    <location>
        <begin position="10"/>
        <end position="20"/>
    </location>
</feature>
<dbReference type="AlphaFoldDB" id="A0A6A5Y117"/>
<feature type="compositionally biased region" description="Low complexity" evidence="1">
    <location>
        <begin position="451"/>
        <end position="486"/>
    </location>
</feature>
<dbReference type="GeneID" id="54278929"/>